<evidence type="ECO:0000313" key="4">
    <source>
        <dbReference type="Proteomes" id="UP000596742"/>
    </source>
</evidence>
<dbReference type="OrthoDB" id="6154296at2759"/>
<dbReference type="Proteomes" id="UP000596742">
    <property type="component" value="Unassembled WGS sequence"/>
</dbReference>
<feature type="domain" description="SWIM-type" evidence="2">
    <location>
        <begin position="166"/>
        <end position="201"/>
    </location>
</feature>
<dbReference type="PANTHER" id="PTHR47526">
    <property type="entry name" value="ATP-DEPENDENT DNA HELICASE"/>
    <property type="match status" value="1"/>
</dbReference>
<reference evidence="3" key="1">
    <citation type="submission" date="2018-11" db="EMBL/GenBank/DDBJ databases">
        <authorList>
            <person name="Alioto T."/>
            <person name="Alioto T."/>
        </authorList>
    </citation>
    <scope>NUCLEOTIDE SEQUENCE</scope>
</reference>
<keyword evidence="1" id="KW-0862">Zinc</keyword>
<dbReference type="CDD" id="cd22343">
    <property type="entry name" value="PDDEXK_lambda_exonuclease-like"/>
    <property type="match status" value="1"/>
</dbReference>
<evidence type="ECO:0000313" key="3">
    <source>
        <dbReference type="EMBL" id="VDI04244.1"/>
    </source>
</evidence>
<organism evidence="3 4">
    <name type="scientific">Mytilus galloprovincialis</name>
    <name type="common">Mediterranean mussel</name>
    <dbReference type="NCBI Taxonomy" id="29158"/>
    <lineage>
        <taxon>Eukaryota</taxon>
        <taxon>Metazoa</taxon>
        <taxon>Spiralia</taxon>
        <taxon>Lophotrochozoa</taxon>
        <taxon>Mollusca</taxon>
        <taxon>Bivalvia</taxon>
        <taxon>Autobranchia</taxon>
        <taxon>Pteriomorphia</taxon>
        <taxon>Mytilida</taxon>
        <taxon>Mytiloidea</taxon>
        <taxon>Mytilidae</taxon>
        <taxon>Mytilinae</taxon>
        <taxon>Mytilus</taxon>
    </lineage>
</organism>
<evidence type="ECO:0000259" key="2">
    <source>
        <dbReference type="PROSITE" id="PS50966"/>
    </source>
</evidence>
<proteinExistence type="predicted"/>
<dbReference type="PANTHER" id="PTHR47526:SF3">
    <property type="entry name" value="PHD-TYPE DOMAIN-CONTAINING PROTEIN"/>
    <property type="match status" value="1"/>
</dbReference>
<dbReference type="Gene3D" id="3.90.320.10">
    <property type="match status" value="1"/>
</dbReference>
<gene>
    <name evidence="3" type="ORF">MGAL_10B069504</name>
</gene>
<keyword evidence="1" id="KW-0863">Zinc-finger</keyword>
<dbReference type="GO" id="GO:0006281">
    <property type="term" value="P:DNA repair"/>
    <property type="evidence" value="ECO:0007669"/>
    <property type="project" value="UniProtKB-ARBA"/>
</dbReference>
<evidence type="ECO:0000256" key="1">
    <source>
        <dbReference type="PROSITE-ProRule" id="PRU00325"/>
    </source>
</evidence>
<name>A0A8B6CGK9_MYTGA</name>
<dbReference type="InterPro" id="IPR011604">
    <property type="entry name" value="PDDEXK-like_dom_sf"/>
</dbReference>
<dbReference type="SUPFAM" id="SSF52980">
    <property type="entry name" value="Restriction endonuclease-like"/>
    <property type="match status" value="1"/>
</dbReference>
<comment type="caution">
    <text evidence="3">The sequence shown here is derived from an EMBL/GenBank/DDBJ whole genome shotgun (WGS) entry which is preliminary data.</text>
</comment>
<dbReference type="Pfam" id="PF09588">
    <property type="entry name" value="YqaJ"/>
    <property type="match status" value="1"/>
</dbReference>
<dbReference type="InterPro" id="IPR011335">
    <property type="entry name" value="Restrct_endonuc-II-like"/>
</dbReference>
<dbReference type="PROSITE" id="PS50966">
    <property type="entry name" value="ZF_SWIM"/>
    <property type="match status" value="1"/>
</dbReference>
<keyword evidence="4" id="KW-1185">Reference proteome</keyword>
<dbReference type="AlphaFoldDB" id="A0A8B6CGK9"/>
<dbReference type="InterPro" id="IPR007527">
    <property type="entry name" value="Znf_SWIM"/>
</dbReference>
<keyword evidence="1" id="KW-0479">Metal-binding</keyword>
<dbReference type="EMBL" id="UYJE01001688">
    <property type="protein sequence ID" value="VDI04244.1"/>
    <property type="molecule type" value="Genomic_DNA"/>
</dbReference>
<dbReference type="InterPro" id="IPR019080">
    <property type="entry name" value="YqaJ_viral_recombinase"/>
</dbReference>
<dbReference type="GO" id="GO:0008270">
    <property type="term" value="F:zinc ion binding"/>
    <property type="evidence" value="ECO:0007669"/>
    <property type="project" value="UniProtKB-KW"/>
</dbReference>
<protein>
    <recommendedName>
        <fullName evidence="2">SWIM-type domain-containing protein</fullName>
    </recommendedName>
</protein>
<accession>A0A8B6CGK9</accession>
<sequence>MLSFKSLTIPKIQLYLRDRGIVANGYKQKDLASLAEAVEKLNIPYDPNFLADDVDSTIQDRLRRAGCSFSDPFTIGGYDEDFSGIPDFSLYDIFNYLLLQRSDYDKRKLKAYKSAEDYRLFYDGHVQELKVNYLKVNSSVCVFIGKVRPTQRAKTLTGKMTYQCWFVVDKTLGDVKAAYCECPGGADGACRHVAACLYELEAFEKKSVTDGPCQWKKRKREHDEPVEVERMKIIKPRRMEACVSSADHVVSSFDPRQMVDRAAEDEKIKQFASKLAQINPEARALEFLPHEPVDVAKMDYSEAIQDLTIPTKAKYFKDKYVCLIDNEEDIVDKFMASLSFSSDDVKLISRATQGQSSNNLWFTMRKGLITASNFQAIMNNEDPDHICSRIIGSESLSVKNKFQELALDWGRRKESKARNLYQTAHGLKRNKCITETGLVVNPKYPCIGCSPDGVITCKCHESKVIEIKCPFSLRNKSAKSVLHMKTNSDGYIDFSSQYYCQVQGQMGIMEMKKCDLVFYTKHGIEHVEVNFDEEFFNRMLVKLQNFFTDYIAPFLLEIISSKLLKALTSSHTMYNFDLAYLRVIPASSTV</sequence>